<dbReference type="InterPro" id="IPR050245">
    <property type="entry name" value="PrsA_foldase"/>
</dbReference>
<keyword evidence="4" id="KW-1185">Reference proteome</keyword>
<proteinExistence type="predicted"/>
<evidence type="ECO:0000259" key="2">
    <source>
        <dbReference type="Pfam" id="PF13145"/>
    </source>
</evidence>
<dbReference type="SUPFAM" id="SSF109998">
    <property type="entry name" value="Triger factor/SurA peptide-binding domain-like"/>
    <property type="match status" value="1"/>
</dbReference>
<dbReference type="KEGG" id="llu:AKJ09_03423"/>
<evidence type="ECO:0000313" key="3">
    <source>
        <dbReference type="EMBL" id="AKU96759.1"/>
    </source>
</evidence>
<dbReference type="InterPro" id="IPR000297">
    <property type="entry name" value="PPIase_PpiC"/>
</dbReference>
<accession>A0A0K1PUG7</accession>
<evidence type="ECO:0000313" key="4">
    <source>
        <dbReference type="Proteomes" id="UP000064967"/>
    </source>
</evidence>
<dbReference type="EMBL" id="CP012333">
    <property type="protein sequence ID" value="AKU96759.1"/>
    <property type="molecule type" value="Genomic_DNA"/>
</dbReference>
<dbReference type="InterPro" id="IPR046357">
    <property type="entry name" value="PPIase_dom_sf"/>
</dbReference>
<dbReference type="AlphaFoldDB" id="A0A0K1PUG7"/>
<dbReference type="InterPro" id="IPR027304">
    <property type="entry name" value="Trigger_fact/SurA_dom_sf"/>
</dbReference>
<dbReference type="Gene3D" id="1.10.8.1040">
    <property type="match status" value="1"/>
</dbReference>
<dbReference type="GO" id="GO:0003755">
    <property type="term" value="F:peptidyl-prolyl cis-trans isomerase activity"/>
    <property type="evidence" value="ECO:0007669"/>
    <property type="project" value="InterPro"/>
</dbReference>
<name>A0A0K1PUG7_9BACT</name>
<dbReference type="STRING" id="1391654.AKJ09_03423"/>
<dbReference type="Pfam" id="PF13145">
    <property type="entry name" value="Rotamase_2"/>
    <property type="match status" value="1"/>
</dbReference>
<feature type="domain" description="PpiC" evidence="2">
    <location>
        <begin position="130"/>
        <end position="268"/>
    </location>
</feature>
<sequence>MLAASALGGCKGCDRGAGEGSVDAGNAAQQTTLTPEQAQKPIAKIGDETITLGDYAAALEHMDPFDRLRYQSPERRKELLEEMINVELLAKEATAKGYDKDPLAQQELRAILRDAMLAEARKGAPSPADVPESEVRAYFEAHRADYKDPERRRLAVIVLKDDAQAQATLAAAKKAEGPTQWGELVRQKSIDPQARANVPVDLAGDLGIVSPPGDPRGENTRVPEPVRAAAYTIPEIGGVADKVVPAAGKFYVVRLTQKLAPHERTYEESERAIRVKLAQDKLRAKEDELIADLRKSVKVEVDEAALATVKVDTDDAGAPNTGGPKDAGAH</sequence>
<dbReference type="OrthoDB" id="5507236at2"/>
<dbReference type="Proteomes" id="UP000064967">
    <property type="component" value="Chromosome"/>
</dbReference>
<keyword evidence="3" id="KW-0413">Isomerase</keyword>
<reference evidence="3 4" key="1">
    <citation type="submission" date="2015-08" db="EMBL/GenBank/DDBJ databases">
        <authorList>
            <person name="Babu N.S."/>
            <person name="Beckwith C.J."/>
            <person name="Beseler K.G."/>
            <person name="Brison A."/>
            <person name="Carone J.V."/>
            <person name="Caskin T.P."/>
            <person name="Diamond M."/>
            <person name="Durham M.E."/>
            <person name="Foxe J.M."/>
            <person name="Go M."/>
            <person name="Henderson B.A."/>
            <person name="Jones I.B."/>
            <person name="McGettigan J.A."/>
            <person name="Micheletti S.J."/>
            <person name="Nasrallah M.E."/>
            <person name="Ortiz D."/>
            <person name="Piller C.R."/>
            <person name="Privatt S.R."/>
            <person name="Schneider S.L."/>
            <person name="Sharp S."/>
            <person name="Smith T.C."/>
            <person name="Stanton J.D."/>
            <person name="Ullery H.E."/>
            <person name="Wilson R.J."/>
            <person name="Serrano M.G."/>
            <person name="Buck G."/>
            <person name="Lee V."/>
            <person name="Wang Y."/>
            <person name="Carvalho R."/>
            <person name="Voegtly L."/>
            <person name="Shi R."/>
            <person name="Duckworth R."/>
            <person name="Johnson A."/>
            <person name="Loviza R."/>
            <person name="Walstead R."/>
            <person name="Shah Z."/>
            <person name="Kiflezghi M."/>
            <person name="Wade K."/>
            <person name="Ball S.L."/>
            <person name="Bradley K.W."/>
            <person name="Asai D.J."/>
            <person name="Bowman C.A."/>
            <person name="Russell D.A."/>
            <person name="Pope W.H."/>
            <person name="Jacobs-Sera D."/>
            <person name="Hendrix R.W."/>
            <person name="Hatfull G.F."/>
        </authorList>
    </citation>
    <scope>NUCLEOTIDE SEQUENCE [LARGE SCALE GENOMIC DNA]</scope>
    <source>
        <strain evidence="3 4">DSM 27648</strain>
    </source>
</reference>
<gene>
    <name evidence="3" type="ORF">AKJ09_03423</name>
</gene>
<feature type="region of interest" description="Disordered" evidence="1">
    <location>
        <begin position="311"/>
        <end position="330"/>
    </location>
</feature>
<protein>
    <submittedName>
        <fullName evidence="3">Peptidyl-prolyl cis-trans isomerase PpiD</fullName>
    </submittedName>
</protein>
<dbReference type="PANTHER" id="PTHR47245:SF2">
    <property type="entry name" value="PEPTIDYL-PROLYL CIS-TRANS ISOMERASE HP_0175-RELATED"/>
    <property type="match status" value="1"/>
</dbReference>
<dbReference type="PANTHER" id="PTHR47245">
    <property type="entry name" value="PEPTIDYLPROLYL ISOMERASE"/>
    <property type="match status" value="1"/>
</dbReference>
<feature type="region of interest" description="Disordered" evidence="1">
    <location>
        <begin position="18"/>
        <end position="41"/>
    </location>
</feature>
<dbReference type="RefSeq" id="WP_146648000.1">
    <property type="nucleotide sequence ID" value="NZ_CP012333.1"/>
</dbReference>
<organism evidence="3 4">
    <name type="scientific">Labilithrix luteola</name>
    <dbReference type="NCBI Taxonomy" id="1391654"/>
    <lineage>
        <taxon>Bacteria</taxon>
        <taxon>Pseudomonadati</taxon>
        <taxon>Myxococcota</taxon>
        <taxon>Polyangia</taxon>
        <taxon>Polyangiales</taxon>
        <taxon>Labilitrichaceae</taxon>
        <taxon>Labilithrix</taxon>
    </lineage>
</organism>
<dbReference type="Gene3D" id="3.10.50.40">
    <property type="match status" value="1"/>
</dbReference>
<evidence type="ECO:0000256" key="1">
    <source>
        <dbReference type="SAM" id="MobiDB-lite"/>
    </source>
</evidence>
<dbReference type="Gene3D" id="1.10.4030.10">
    <property type="entry name" value="Porin chaperone SurA, peptide-binding domain"/>
    <property type="match status" value="1"/>
</dbReference>
<feature type="compositionally biased region" description="Polar residues" evidence="1">
    <location>
        <begin position="27"/>
        <end position="37"/>
    </location>
</feature>